<dbReference type="InterPro" id="IPR028889">
    <property type="entry name" value="USP"/>
</dbReference>
<feature type="region of interest" description="Disordered" evidence="8">
    <location>
        <begin position="62"/>
        <end position="86"/>
    </location>
</feature>
<feature type="region of interest" description="Disordered" evidence="8">
    <location>
        <begin position="446"/>
        <end position="626"/>
    </location>
</feature>
<dbReference type="GeneTree" id="ENSGT00940000154596"/>
<keyword evidence="6" id="KW-0378">Hydrolase</keyword>
<feature type="compositionally biased region" description="Basic and acidic residues" evidence="8">
    <location>
        <begin position="1241"/>
        <end position="1253"/>
    </location>
</feature>
<feature type="region of interest" description="Disordered" evidence="8">
    <location>
        <begin position="1201"/>
        <end position="1282"/>
    </location>
</feature>
<evidence type="ECO:0000313" key="10">
    <source>
        <dbReference type="Ensembl" id="ENSCPBP00000028217.1"/>
    </source>
</evidence>
<protein>
    <recommendedName>
        <fullName evidence="2">ubiquitinyl hydrolase 1</fullName>
        <ecNumber evidence="2">3.4.19.12</ecNumber>
    </recommendedName>
</protein>
<dbReference type="InterPro" id="IPR038765">
    <property type="entry name" value="Papain-like_cys_pep_sf"/>
</dbReference>
<feature type="compositionally biased region" description="Basic and acidic residues" evidence="8">
    <location>
        <begin position="616"/>
        <end position="626"/>
    </location>
</feature>
<dbReference type="PROSITE" id="PS00973">
    <property type="entry name" value="USP_2"/>
    <property type="match status" value="1"/>
</dbReference>
<evidence type="ECO:0000259" key="9">
    <source>
        <dbReference type="PROSITE" id="PS50235"/>
    </source>
</evidence>
<accession>A0A8C3I546</accession>
<dbReference type="OrthoDB" id="420187at2759"/>
<feature type="compositionally biased region" description="Basic residues" evidence="8">
    <location>
        <begin position="1226"/>
        <end position="1240"/>
    </location>
</feature>
<keyword evidence="4" id="KW-0645">Protease</keyword>
<dbReference type="GO" id="GO:0006508">
    <property type="term" value="P:proteolysis"/>
    <property type="evidence" value="ECO:0007669"/>
    <property type="project" value="UniProtKB-KW"/>
</dbReference>
<sequence length="1402" mass="157860">MTIVDKVSESSNPAACQKQPCSSVVPSTGDMDSASASWGAVSSLEVPKHKITLGPVPGAAVYSSSSVPDKSKPSSQKDQSLSDGIAPPQKVLFPAEKICLKWQQTHRVGAGLQNLGNTCFLNSALQCLTYTPPLANYMLSHEHSKTCHEQGFCMMCTMQAHITQALSNSGNVIKPMAVINDLRRIAKHFRFGNQEDAHEFLRYTVDAMQKACLNGSNKLDRHTQATTLIYQIFGGYLRSRVKCMNCKGVSDTFDPYLDITLEIKTAQSVNKALEQFVKPEQLDGENAYKCSKCKKMVPASKRFTIHRSSNVLTLSLKRFANFSGGKITKEVKYPEYLDIRPYMSQPNGEPIIYVLYAVLVHTGFSCHAGHYYCYIKASNGQWYQMNDSIVSNSDIRSVLNQQAYVLFYIRSHDMKNGGEHPHSIHTPGQSSPRPVISQRVVNSRQGASGFIGPQLPPHMIKNSSHLNGTGSLKETPSSSVASASNVTLNRPASAPPSTSIQNWTINRPTIPDPSKKQKITISIHNNKLPTRQTLSQPNLHNSLENLSKPVPSSTITNSSAVKSTSSAPTMSVATKVSKQTTPSESCSKPLMNGKSKLNSSTLVPYGAESSEESDEESKGLVKENGHSKSFNGILIGNVVSTLQNSCSSCQDAEEVVSQHELPKNVTVNGAISIDSDPEENGLKFDESTCQVKPVKSTEIPFSKVNGLHGKIIPTALPPVPEDRILESFRYNQLKSLSEEISATGLEKTSENDGHIETLVSGNSTISYEKSSKVPTNLSCNVQNPFTTSDGETISTKEEIAESIVSKPDNAHSDISGQCNTKKISLGIDDEFSKQCNPKDYADKIRGTQEVKMTLKESPLHIRGSAETAEKLGQSPFTKSDNECSSKKLVALNIKDECQETKESANNYTDVPPTNDSSATRLDKVLESHYSKENDGLDGNEICEENKDRQKIKSHSPVKERNCTPKKIDKGHYRTKRERSESEEQEKQTKRKPDDDYSKKRQSYSKESMKQDRYKQEHCNGNKYKLTHSERNSPDNGRSLGKSTYYRSRSRGKTDQERSRYYHSKRERSWSRERYYQDIPRRWDKCRYYNDYHPYAARDGRERKFFHGDRDYDKSSQVYNIRSYRDYYYTSRWNHEPVAKEREKHHFGSSKIDLYNCSDPSQHSEKYSHEQCASMSEENNSSFEMSCHKYEYLKDRKRKCASLEGSDSDMEKKHRSLQSEPTEEQKVKKHKKSKKKKKSKDKHREKDERYRQDSDFSGACSDSDIHKHKKKKKKKKKHTKKSEGFLEYLDPNIQKAAGSETNKTWEKKEFHCTDDPPSEEYSKHGSKWPHEGGDADSCHKTKYIGGGQENSYHISKEYSKAIDLLCHKDHGHTVIKSLDGNFAYTDETRWKIQSVLMEAIPTV</sequence>
<feature type="compositionally biased region" description="Low complexity" evidence="8">
    <location>
        <begin position="63"/>
        <end position="83"/>
    </location>
</feature>
<dbReference type="GO" id="GO:0016579">
    <property type="term" value="P:protein deubiquitination"/>
    <property type="evidence" value="ECO:0007669"/>
    <property type="project" value="Ensembl"/>
</dbReference>
<dbReference type="PANTHER" id="PTHR24006">
    <property type="entry name" value="UBIQUITIN CARBOXYL-TERMINAL HYDROLASE"/>
    <property type="match status" value="1"/>
</dbReference>
<evidence type="ECO:0000256" key="8">
    <source>
        <dbReference type="SAM" id="MobiDB-lite"/>
    </source>
</evidence>
<feature type="compositionally biased region" description="Polar residues" evidence="8">
    <location>
        <begin position="461"/>
        <end position="507"/>
    </location>
</feature>
<dbReference type="PROSITE" id="PS50235">
    <property type="entry name" value="USP_3"/>
    <property type="match status" value="1"/>
</dbReference>
<feature type="region of interest" description="Disordered" evidence="8">
    <location>
        <begin position="1"/>
        <end position="36"/>
    </location>
</feature>
<dbReference type="Ensembl" id="ENSCPBT00000033240.1">
    <property type="protein sequence ID" value="ENSCPBP00000028217.1"/>
    <property type="gene ID" value="ENSCPBG00000019954.1"/>
</dbReference>
<dbReference type="CDD" id="cd02661">
    <property type="entry name" value="Peptidase_C19E"/>
    <property type="match status" value="1"/>
</dbReference>
<evidence type="ECO:0000256" key="5">
    <source>
        <dbReference type="ARBA" id="ARBA00022786"/>
    </source>
</evidence>
<organism evidence="10 11">
    <name type="scientific">Chrysemys picta bellii</name>
    <name type="common">Western painted turtle</name>
    <name type="synonym">Emys bellii</name>
    <dbReference type="NCBI Taxonomy" id="8478"/>
    <lineage>
        <taxon>Eukaryota</taxon>
        <taxon>Metazoa</taxon>
        <taxon>Chordata</taxon>
        <taxon>Craniata</taxon>
        <taxon>Vertebrata</taxon>
        <taxon>Euteleostomi</taxon>
        <taxon>Archelosauria</taxon>
        <taxon>Testudinata</taxon>
        <taxon>Testudines</taxon>
        <taxon>Cryptodira</taxon>
        <taxon>Durocryptodira</taxon>
        <taxon>Testudinoidea</taxon>
        <taxon>Emydidae</taxon>
        <taxon>Chrysemys</taxon>
    </lineage>
</organism>
<dbReference type="InterPro" id="IPR050164">
    <property type="entry name" value="Peptidase_C19"/>
</dbReference>
<evidence type="ECO:0000256" key="1">
    <source>
        <dbReference type="ARBA" id="ARBA00000707"/>
    </source>
</evidence>
<feature type="compositionally biased region" description="Basic and acidic residues" evidence="8">
    <location>
        <begin position="946"/>
        <end position="998"/>
    </location>
</feature>
<feature type="region of interest" description="Disordered" evidence="8">
    <location>
        <begin position="1311"/>
        <end position="1333"/>
    </location>
</feature>
<gene>
    <name evidence="10" type="primary">USP42</name>
</gene>
<keyword evidence="7" id="KW-0788">Thiol protease</keyword>
<dbReference type="InterPro" id="IPR001394">
    <property type="entry name" value="Peptidase_C19_UCH"/>
</dbReference>
<dbReference type="GO" id="GO:0005829">
    <property type="term" value="C:cytosol"/>
    <property type="evidence" value="ECO:0007669"/>
    <property type="project" value="TreeGrafter"/>
</dbReference>
<dbReference type="InterPro" id="IPR018200">
    <property type="entry name" value="USP_CS"/>
</dbReference>
<keyword evidence="3" id="KW-0597">Phosphoprotein</keyword>
<dbReference type="FunFam" id="3.90.70.10:FF:000016">
    <property type="entry name" value="Ubiquitin carboxyl-terminal hydrolase 36"/>
    <property type="match status" value="1"/>
</dbReference>
<feature type="region of interest" description="Disordered" evidence="8">
    <location>
        <begin position="855"/>
        <end position="881"/>
    </location>
</feature>
<dbReference type="PANTHER" id="PTHR24006:SF727">
    <property type="entry name" value="UBIQUITIN CARBOXYL-TERMINAL HYDROLASE 42"/>
    <property type="match status" value="1"/>
</dbReference>
<feature type="region of interest" description="Disordered" evidence="8">
    <location>
        <begin position="946"/>
        <end position="1065"/>
    </location>
</feature>
<keyword evidence="11" id="KW-1185">Reference proteome</keyword>
<dbReference type="Pfam" id="PF00443">
    <property type="entry name" value="UCH"/>
    <property type="match status" value="1"/>
</dbReference>
<feature type="compositionally biased region" description="Polar residues" evidence="8">
    <location>
        <begin position="519"/>
        <end position="586"/>
    </location>
</feature>
<feature type="compositionally biased region" description="Basic residues" evidence="8">
    <location>
        <begin position="1265"/>
        <end position="1279"/>
    </location>
</feature>
<evidence type="ECO:0000256" key="6">
    <source>
        <dbReference type="ARBA" id="ARBA00022801"/>
    </source>
</evidence>
<evidence type="ECO:0000256" key="3">
    <source>
        <dbReference type="ARBA" id="ARBA00022553"/>
    </source>
</evidence>
<feature type="compositionally biased region" description="Polar residues" evidence="8">
    <location>
        <begin position="9"/>
        <end position="26"/>
    </location>
</feature>
<dbReference type="SUPFAM" id="SSF54001">
    <property type="entry name" value="Cysteine proteinases"/>
    <property type="match status" value="1"/>
</dbReference>
<proteinExistence type="predicted"/>
<evidence type="ECO:0000313" key="11">
    <source>
        <dbReference type="Proteomes" id="UP000694380"/>
    </source>
</evidence>
<feature type="domain" description="USP" evidence="9">
    <location>
        <begin position="110"/>
        <end position="411"/>
    </location>
</feature>
<reference evidence="10" key="2">
    <citation type="submission" date="2025-09" db="UniProtKB">
        <authorList>
            <consortium name="Ensembl"/>
        </authorList>
    </citation>
    <scope>IDENTIFICATION</scope>
</reference>
<dbReference type="GO" id="GO:0004843">
    <property type="term" value="F:cysteine-type deubiquitinase activity"/>
    <property type="evidence" value="ECO:0007669"/>
    <property type="project" value="UniProtKB-EC"/>
</dbReference>
<name>A0A8C3I546_CHRPI</name>
<dbReference type="Proteomes" id="UP000694380">
    <property type="component" value="Unplaced"/>
</dbReference>
<feature type="compositionally biased region" description="Basic and acidic residues" evidence="8">
    <location>
        <begin position="1006"/>
        <end position="1019"/>
    </location>
</feature>
<dbReference type="GO" id="GO:0042981">
    <property type="term" value="P:regulation of apoptotic process"/>
    <property type="evidence" value="ECO:0007669"/>
    <property type="project" value="TreeGrafter"/>
</dbReference>
<comment type="catalytic activity">
    <reaction evidence="1">
        <text>Thiol-dependent hydrolysis of ester, thioester, amide, peptide and isopeptide bonds formed by the C-terminal Gly of ubiquitin (a 76-residue protein attached to proteins as an intracellular targeting signal).</text>
        <dbReference type="EC" id="3.4.19.12"/>
    </reaction>
</comment>
<reference evidence="10" key="1">
    <citation type="submission" date="2025-08" db="UniProtKB">
        <authorList>
            <consortium name="Ensembl"/>
        </authorList>
    </citation>
    <scope>IDENTIFICATION</scope>
</reference>
<dbReference type="GO" id="GO:0005634">
    <property type="term" value="C:nucleus"/>
    <property type="evidence" value="ECO:0007669"/>
    <property type="project" value="TreeGrafter"/>
</dbReference>
<dbReference type="Gene3D" id="3.90.70.10">
    <property type="entry name" value="Cysteine proteinases"/>
    <property type="match status" value="1"/>
</dbReference>
<evidence type="ECO:0000256" key="4">
    <source>
        <dbReference type="ARBA" id="ARBA00022670"/>
    </source>
</evidence>
<dbReference type="PROSITE" id="PS00972">
    <property type="entry name" value="USP_1"/>
    <property type="match status" value="1"/>
</dbReference>
<evidence type="ECO:0000256" key="2">
    <source>
        <dbReference type="ARBA" id="ARBA00012759"/>
    </source>
</evidence>
<keyword evidence="5" id="KW-0833">Ubl conjugation pathway</keyword>
<evidence type="ECO:0000256" key="7">
    <source>
        <dbReference type="ARBA" id="ARBA00022807"/>
    </source>
</evidence>
<dbReference type="EC" id="3.4.19.12" evidence="2"/>